<accession>A0ABY9CF88</accession>
<feature type="region of interest" description="Disordered" evidence="9">
    <location>
        <begin position="237"/>
        <end position="288"/>
    </location>
</feature>
<feature type="compositionally biased region" description="Basic and acidic residues" evidence="9">
    <location>
        <begin position="275"/>
        <end position="286"/>
    </location>
</feature>
<dbReference type="InterPro" id="IPR001289">
    <property type="entry name" value="NFYA"/>
</dbReference>
<sequence>MHKQTERKNQPESKADSNNPYSICSQPWWRGLGNDVISPDVLGESSPNSASAEHPNGGVGTIAIKSRAKVVTDNGNDPEKEMKITLASQSDGSCGQEQKHPQQAVSMMPMTMAEYHLAPPSQLELVGHSIACASYPYSEPYYTGVIPAYGPQGLVQSQFLGVNVARMALPIEMAEEPVYVNAKQYHGILRRRQSRAKAELEKKLIKVRKPYLHESRHQHAMRRARGCGGRFLNTKKLDSNASYDMPDKGSDPDVNLSTRPISSSVSESLPSNSSRNEDSPTSHLDARGPSVQELHNRQIASHGNGNSCYPHNQGFQLSTYHSLKDDRVEEGDHAGRQHERILVNRAPHRALTIK</sequence>
<evidence type="ECO:0000256" key="5">
    <source>
        <dbReference type="ARBA" id="ARBA00023163"/>
    </source>
</evidence>
<reference evidence="10 11" key="1">
    <citation type="journal article" date="2023" name="Hortic Res">
        <title>The complete reference genome for grapevine (Vitis vinifera L.) genetics and breeding.</title>
        <authorList>
            <person name="Shi X."/>
            <person name="Cao S."/>
            <person name="Wang X."/>
            <person name="Huang S."/>
            <person name="Wang Y."/>
            <person name="Liu Z."/>
            <person name="Liu W."/>
            <person name="Leng X."/>
            <person name="Peng Y."/>
            <person name="Wang N."/>
            <person name="Wang Y."/>
            <person name="Ma Z."/>
            <person name="Xu X."/>
            <person name="Zhang F."/>
            <person name="Xue H."/>
            <person name="Zhong H."/>
            <person name="Wang Y."/>
            <person name="Zhang K."/>
            <person name="Velt A."/>
            <person name="Avia K."/>
            <person name="Holtgrawe D."/>
            <person name="Grimplet J."/>
            <person name="Matus J.T."/>
            <person name="Ware D."/>
            <person name="Wu X."/>
            <person name="Wang H."/>
            <person name="Liu C."/>
            <person name="Fang Y."/>
            <person name="Rustenholz C."/>
            <person name="Cheng Z."/>
            <person name="Xiao H."/>
            <person name="Zhou Y."/>
        </authorList>
    </citation>
    <scope>NUCLEOTIDE SEQUENCE [LARGE SCALE GENOMIC DNA]</scope>
    <source>
        <strain evidence="11">cv. Pinot noir / PN40024</strain>
        <tissue evidence="10">Leaf</tissue>
    </source>
</reference>
<protein>
    <recommendedName>
        <fullName evidence="8">Nuclear transcription factor Y subunit</fullName>
    </recommendedName>
</protein>
<keyword evidence="5 8" id="KW-0804">Transcription</keyword>
<evidence type="ECO:0000256" key="9">
    <source>
        <dbReference type="SAM" id="MobiDB-lite"/>
    </source>
</evidence>
<name>A0ABY9CF88_VITVI</name>
<organism evidence="10 11">
    <name type="scientific">Vitis vinifera</name>
    <name type="common">Grape</name>
    <dbReference type="NCBI Taxonomy" id="29760"/>
    <lineage>
        <taxon>Eukaryota</taxon>
        <taxon>Viridiplantae</taxon>
        <taxon>Streptophyta</taxon>
        <taxon>Embryophyta</taxon>
        <taxon>Tracheophyta</taxon>
        <taxon>Spermatophyta</taxon>
        <taxon>Magnoliopsida</taxon>
        <taxon>eudicotyledons</taxon>
        <taxon>Gunneridae</taxon>
        <taxon>Pentapetalae</taxon>
        <taxon>rosids</taxon>
        <taxon>Vitales</taxon>
        <taxon>Vitaceae</taxon>
        <taxon>Viteae</taxon>
        <taxon>Vitis</taxon>
    </lineage>
</organism>
<keyword evidence="2 8" id="KW-0805">Transcription regulation</keyword>
<feature type="region of interest" description="Disordered" evidence="9">
    <location>
        <begin position="1"/>
        <end position="65"/>
    </location>
</feature>
<evidence type="ECO:0000256" key="2">
    <source>
        <dbReference type="ARBA" id="ARBA00023015"/>
    </source>
</evidence>
<dbReference type="PRINTS" id="PR00616">
    <property type="entry name" value="CCAATSUBUNTB"/>
</dbReference>
<dbReference type="EMBL" id="CP126655">
    <property type="protein sequence ID" value="WJZ94078.1"/>
    <property type="molecule type" value="Genomic_DNA"/>
</dbReference>
<evidence type="ECO:0000256" key="7">
    <source>
        <dbReference type="ARBA" id="ARBA00025911"/>
    </source>
</evidence>
<feature type="compositionally biased region" description="Basic and acidic residues" evidence="9">
    <location>
        <begin position="1"/>
        <end position="15"/>
    </location>
</feature>
<dbReference type="PANTHER" id="PTHR12632">
    <property type="entry name" value="TRANSCRIPTION FACTOR NF-Y ALPHA-RELATED"/>
    <property type="match status" value="1"/>
</dbReference>
<feature type="compositionally biased region" description="Polar residues" evidence="9">
    <location>
        <begin position="16"/>
        <end position="25"/>
    </location>
</feature>
<comment type="subcellular location">
    <subcellularLocation>
        <location evidence="1 8">Nucleus</location>
    </subcellularLocation>
</comment>
<dbReference type="Pfam" id="PF02045">
    <property type="entry name" value="CBFB_NFYA"/>
    <property type="match status" value="1"/>
</dbReference>
<comment type="similarity">
    <text evidence="8">Belongs to the NFYA/HAP2 subunit family.</text>
</comment>
<dbReference type="PROSITE" id="PS51152">
    <property type="entry name" value="NFYA_HAP2_2"/>
    <property type="match status" value="1"/>
</dbReference>
<dbReference type="InterPro" id="IPR018362">
    <property type="entry name" value="CCAAT-binding_factor_CS"/>
</dbReference>
<dbReference type="EMBL" id="CP126655">
    <property type="protein sequence ID" value="WJZ94077.1"/>
    <property type="molecule type" value="Genomic_DNA"/>
</dbReference>
<proteinExistence type="inferred from homology"/>
<keyword evidence="4" id="KW-0010">Activator</keyword>
<keyword evidence="11" id="KW-1185">Reference proteome</keyword>
<evidence type="ECO:0000313" key="10">
    <source>
        <dbReference type="EMBL" id="WJZ94077.1"/>
    </source>
</evidence>
<feature type="compositionally biased region" description="Low complexity" evidence="9">
    <location>
        <begin position="262"/>
        <end position="274"/>
    </location>
</feature>
<comment type="function">
    <text evidence="8">Component of the sequence-specific heterotrimeric transcription factor (NF-Y) which specifically recognizes a 5'-CCAAT-3' box motif found in the promoters of its target genes.</text>
</comment>
<comment type="subunit">
    <text evidence="7">Heterotrimeric transcription factor composed of three components, NF-YA, NF-YB and NF-YC. NF-YB and NF-YC must interact and dimerize for NF-YA association and DNA binding.</text>
</comment>
<evidence type="ECO:0000256" key="3">
    <source>
        <dbReference type="ARBA" id="ARBA00023125"/>
    </source>
</evidence>
<evidence type="ECO:0000256" key="4">
    <source>
        <dbReference type="ARBA" id="ARBA00023159"/>
    </source>
</evidence>
<gene>
    <name evidence="10" type="ORF">VitviT2T_012969</name>
</gene>
<evidence type="ECO:0000256" key="6">
    <source>
        <dbReference type="ARBA" id="ARBA00023242"/>
    </source>
</evidence>
<dbReference type="PROSITE" id="PS00686">
    <property type="entry name" value="NFYA_HAP2_1"/>
    <property type="match status" value="1"/>
</dbReference>
<dbReference type="SMART" id="SM00521">
    <property type="entry name" value="CBF"/>
    <property type="match status" value="1"/>
</dbReference>
<evidence type="ECO:0000313" key="11">
    <source>
        <dbReference type="Proteomes" id="UP001227230"/>
    </source>
</evidence>
<dbReference type="Gene3D" id="6.10.250.2430">
    <property type="match status" value="1"/>
</dbReference>
<dbReference type="Proteomes" id="UP001227230">
    <property type="component" value="Chromosome 8"/>
</dbReference>
<keyword evidence="6 8" id="KW-0539">Nucleus</keyword>
<keyword evidence="3 8" id="KW-0238">DNA-binding</keyword>
<evidence type="ECO:0000256" key="8">
    <source>
        <dbReference type="RuleBase" id="RU367155"/>
    </source>
</evidence>
<evidence type="ECO:0000256" key="1">
    <source>
        <dbReference type="ARBA" id="ARBA00004123"/>
    </source>
</evidence>